<organism evidence="2 3">
    <name type="scientific">Rhodococcus triatomae</name>
    <dbReference type="NCBI Taxonomy" id="300028"/>
    <lineage>
        <taxon>Bacteria</taxon>
        <taxon>Bacillati</taxon>
        <taxon>Actinomycetota</taxon>
        <taxon>Actinomycetes</taxon>
        <taxon>Mycobacteriales</taxon>
        <taxon>Nocardiaceae</taxon>
        <taxon>Rhodococcus</taxon>
    </lineage>
</organism>
<dbReference type="PROSITE" id="PS51819">
    <property type="entry name" value="VOC"/>
    <property type="match status" value="1"/>
</dbReference>
<keyword evidence="3" id="KW-1185">Reference proteome</keyword>
<evidence type="ECO:0000259" key="1">
    <source>
        <dbReference type="PROSITE" id="PS51819"/>
    </source>
</evidence>
<evidence type="ECO:0000313" key="2">
    <source>
        <dbReference type="EMBL" id="SDH30416.1"/>
    </source>
</evidence>
<dbReference type="SUPFAM" id="SSF54593">
    <property type="entry name" value="Glyoxalase/Bleomycin resistance protein/Dihydroxybiphenyl dioxygenase"/>
    <property type="match status" value="1"/>
</dbReference>
<gene>
    <name evidence="2" type="ORF">SAMN05444695_101780</name>
</gene>
<dbReference type="EMBL" id="FNDN01000001">
    <property type="protein sequence ID" value="SDH30416.1"/>
    <property type="molecule type" value="Genomic_DNA"/>
</dbReference>
<reference evidence="2 3" key="1">
    <citation type="submission" date="2016-10" db="EMBL/GenBank/DDBJ databases">
        <authorList>
            <person name="de Groot N.N."/>
        </authorList>
    </citation>
    <scope>NUCLEOTIDE SEQUENCE [LARGE SCALE GENOMIC DNA]</scope>
    <source>
        <strain evidence="2 3">DSM 44892</strain>
    </source>
</reference>
<dbReference type="Proteomes" id="UP000183263">
    <property type="component" value="Unassembled WGS sequence"/>
</dbReference>
<proteinExistence type="predicted"/>
<protein>
    <submittedName>
        <fullName evidence="2">Methylmalonyl-CoA/ethylmalonyl-CoA epimerase</fullName>
    </submittedName>
</protein>
<evidence type="ECO:0000313" key="3">
    <source>
        <dbReference type="Proteomes" id="UP000183263"/>
    </source>
</evidence>
<accession>A0A1G8BB27</accession>
<name>A0A1G8BB27_9NOCA</name>
<dbReference type="Gene3D" id="3.10.180.10">
    <property type="entry name" value="2,3-Dihydroxybiphenyl 1,2-Dioxygenase, domain 1"/>
    <property type="match status" value="1"/>
</dbReference>
<dbReference type="InterPro" id="IPR037523">
    <property type="entry name" value="VOC_core"/>
</dbReference>
<dbReference type="AlphaFoldDB" id="A0A1G8BB27"/>
<dbReference type="InterPro" id="IPR029068">
    <property type="entry name" value="Glyas_Bleomycin-R_OHBP_Dase"/>
</dbReference>
<sequence length="92" mass="10425">MVWSEEGIHHLGFVVDDLEFAARALEEAGSPIWMGGIRDGVYPFGVTYHRDPLGQVIELLDRRSAARLSARSRTRVDTIIQERRDSCPSQEK</sequence>
<feature type="domain" description="VOC" evidence="1">
    <location>
        <begin position="1"/>
        <end position="62"/>
    </location>
</feature>